<evidence type="ECO:0000313" key="8">
    <source>
        <dbReference type="Proteomes" id="UP000237105"/>
    </source>
</evidence>
<evidence type="ECO:0000256" key="1">
    <source>
        <dbReference type="ARBA" id="ARBA00012452"/>
    </source>
</evidence>
<dbReference type="InterPro" id="IPR040079">
    <property type="entry name" value="Glutathione_S-Trfase"/>
</dbReference>
<evidence type="ECO:0000313" key="7">
    <source>
        <dbReference type="EMBL" id="PON71863.1"/>
    </source>
</evidence>
<dbReference type="PROSITE" id="PS50404">
    <property type="entry name" value="GST_NTER"/>
    <property type="match status" value="1"/>
</dbReference>
<reference evidence="8" key="1">
    <citation type="submission" date="2016-06" db="EMBL/GenBank/DDBJ databases">
        <title>Parallel loss of symbiosis genes in relatives of nitrogen-fixing non-legume Parasponia.</title>
        <authorList>
            <person name="Van Velzen R."/>
            <person name="Holmer R."/>
            <person name="Bu F."/>
            <person name="Rutten L."/>
            <person name="Van Zeijl A."/>
            <person name="Liu W."/>
            <person name="Santuari L."/>
            <person name="Cao Q."/>
            <person name="Sharma T."/>
            <person name="Shen D."/>
            <person name="Roswanjaya Y."/>
            <person name="Wardhani T."/>
            <person name="Kalhor M.S."/>
            <person name="Jansen J."/>
            <person name="Van den Hoogen J."/>
            <person name="Gungor B."/>
            <person name="Hartog M."/>
            <person name="Hontelez J."/>
            <person name="Verver J."/>
            <person name="Yang W.-C."/>
            <person name="Schijlen E."/>
            <person name="Repin R."/>
            <person name="Schilthuizen M."/>
            <person name="Schranz E."/>
            <person name="Heidstra R."/>
            <person name="Miyata K."/>
            <person name="Fedorova E."/>
            <person name="Kohlen W."/>
            <person name="Bisseling T."/>
            <person name="Smit S."/>
            <person name="Geurts R."/>
        </authorList>
    </citation>
    <scope>NUCLEOTIDE SEQUENCE [LARGE SCALE GENOMIC DNA]</scope>
    <source>
        <strain evidence="8">cv. WU1-14</strain>
    </source>
</reference>
<organism evidence="7 8">
    <name type="scientific">Parasponia andersonii</name>
    <name type="common">Sponia andersonii</name>
    <dbReference type="NCBI Taxonomy" id="3476"/>
    <lineage>
        <taxon>Eukaryota</taxon>
        <taxon>Viridiplantae</taxon>
        <taxon>Streptophyta</taxon>
        <taxon>Embryophyta</taxon>
        <taxon>Tracheophyta</taxon>
        <taxon>Spermatophyta</taxon>
        <taxon>Magnoliopsida</taxon>
        <taxon>eudicotyledons</taxon>
        <taxon>Gunneridae</taxon>
        <taxon>Pentapetalae</taxon>
        <taxon>rosids</taxon>
        <taxon>fabids</taxon>
        <taxon>Rosales</taxon>
        <taxon>Cannabaceae</taxon>
        <taxon>Parasponia</taxon>
    </lineage>
</organism>
<accession>A0A2P5DF26</accession>
<dbReference type="Gene3D" id="1.20.1050.10">
    <property type="match status" value="1"/>
</dbReference>
<dbReference type="FunFam" id="1.20.1050.10:FF:000012">
    <property type="entry name" value="Tau class glutathione S-transferase"/>
    <property type="match status" value="1"/>
</dbReference>
<dbReference type="SFLD" id="SFLDS00019">
    <property type="entry name" value="Glutathione_Transferase_(cytos"/>
    <property type="match status" value="1"/>
</dbReference>
<dbReference type="FunFam" id="3.40.30.10:FF:000014">
    <property type="entry name" value="Tau class glutathione S-transferase"/>
    <property type="match status" value="1"/>
</dbReference>
<dbReference type="PANTHER" id="PTHR11260">
    <property type="entry name" value="GLUTATHIONE S-TRANSFERASE, GST, SUPERFAMILY, GST DOMAIN CONTAINING"/>
    <property type="match status" value="1"/>
</dbReference>
<comment type="catalytic activity">
    <reaction evidence="3">
        <text>RX + glutathione = an S-substituted glutathione + a halide anion + H(+)</text>
        <dbReference type="Rhea" id="RHEA:16437"/>
        <dbReference type="ChEBI" id="CHEBI:15378"/>
        <dbReference type="ChEBI" id="CHEBI:16042"/>
        <dbReference type="ChEBI" id="CHEBI:17792"/>
        <dbReference type="ChEBI" id="CHEBI:57925"/>
        <dbReference type="ChEBI" id="CHEBI:90779"/>
        <dbReference type="EC" id="2.5.1.18"/>
    </reaction>
</comment>
<keyword evidence="2" id="KW-0808">Transferase</keyword>
<dbReference type="InterPro" id="IPR010987">
    <property type="entry name" value="Glutathione-S-Trfase_C-like"/>
</dbReference>
<dbReference type="EC" id="2.5.1.18" evidence="1"/>
<dbReference type="InterPro" id="IPR004045">
    <property type="entry name" value="Glutathione_S-Trfase_N"/>
</dbReference>
<dbReference type="PROSITE" id="PS50405">
    <property type="entry name" value="GST_CTER"/>
    <property type="match status" value="1"/>
</dbReference>
<evidence type="ECO:0000256" key="4">
    <source>
        <dbReference type="RuleBase" id="RU003494"/>
    </source>
</evidence>
<sequence length="225" mass="26016">MEEVKLIGSRKSLFCSRIEWALKIKGVSYDYLEEDLRNKSPTLVKYNPVHKKVPVLVHNGKPIAESLVILEYIDEIWKDNPLLPQDPYDRAFARFWAKFVDEKVLFGSFEACKTQLGEEKEKAIESAQESLAFLEKQIDGKKFFGGERIGYLDLVTGWIPLWLGVMEEVGEMKLLPAEKYPFLHKWSSNIIDVPLIRESIPSRDSLVNYFHASISYLRSLEDSKE</sequence>
<comment type="similarity">
    <text evidence="4">Belongs to the GST superfamily.</text>
</comment>
<dbReference type="GO" id="GO:0005737">
    <property type="term" value="C:cytoplasm"/>
    <property type="evidence" value="ECO:0007669"/>
    <property type="project" value="TreeGrafter"/>
</dbReference>
<dbReference type="InterPro" id="IPR045074">
    <property type="entry name" value="GST_C_Tau"/>
</dbReference>
<gene>
    <name evidence="7" type="ORF">PanWU01x14_070500</name>
</gene>
<dbReference type="SFLD" id="SFLDG01152">
    <property type="entry name" value="Main.3:_Omega-_and_Tau-like"/>
    <property type="match status" value="1"/>
</dbReference>
<dbReference type="InterPro" id="IPR004046">
    <property type="entry name" value="GST_C"/>
</dbReference>
<dbReference type="InterPro" id="IPR036282">
    <property type="entry name" value="Glutathione-S-Trfase_C_sf"/>
</dbReference>
<dbReference type="EMBL" id="JXTB01000042">
    <property type="protein sequence ID" value="PON71863.1"/>
    <property type="molecule type" value="Genomic_DNA"/>
</dbReference>
<dbReference type="InterPro" id="IPR036249">
    <property type="entry name" value="Thioredoxin-like_sf"/>
</dbReference>
<dbReference type="SUPFAM" id="SSF52833">
    <property type="entry name" value="Thioredoxin-like"/>
    <property type="match status" value="1"/>
</dbReference>
<keyword evidence="8" id="KW-1185">Reference proteome</keyword>
<evidence type="ECO:0000259" key="5">
    <source>
        <dbReference type="PROSITE" id="PS50404"/>
    </source>
</evidence>
<evidence type="ECO:0000256" key="2">
    <source>
        <dbReference type="ARBA" id="ARBA00022679"/>
    </source>
</evidence>
<proteinExistence type="inferred from homology"/>
<protein>
    <recommendedName>
        <fullName evidence="1">glutathione transferase</fullName>
        <ecNumber evidence="1">2.5.1.18</ecNumber>
    </recommendedName>
</protein>
<dbReference type="CDD" id="cd03185">
    <property type="entry name" value="GST_C_Tau"/>
    <property type="match status" value="1"/>
</dbReference>
<dbReference type="Pfam" id="PF02798">
    <property type="entry name" value="GST_N"/>
    <property type="match status" value="1"/>
</dbReference>
<dbReference type="PANTHER" id="PTHR11260:SF614">
    <property type="entry name" value="GLUTATHIONE S-TRANSFERASE"/>
    <property type="match status" value="1"/>
</dbReference>
<dbReference type="Proteomes" id="UP000237105">
    <property type="component" value="Unassembled WGS sequence"/>
</dbReference>
<dbReference type="InterPro" id="IPR045073">
    <property type="entry name" value="Omega/Tau-like"/>
</dbReference>
<evidence type="ECO:0000259" key="6">
    <source>
        <dbReference type="PROSITE" id="PS50405"/>
    </source>
</evidence>
<name>A0A2P5DF26_PARAD</name>
<dbReference type="Gene3D" id="3.40.30.10">
    <property type="entry name" value="Glutaredoxin"/>
    <property type="match status" value="1"/>
</dbReference>
<dbReference type="OrthoDB" id="4951845at2759"/>
<dbReference type="SFLD" id="SFLDG00358">
    <property type="entry name" value="Main_(cytGST)"/>
    <property type="match status" value="1"/>
</dbReference>
<feature type="domain" description="GST N-terminal" evidence="5">
    <location>
        <begin position="2"/>
        <end position="81"/>
    </location>
</feature>
<evidence type="ECO:0000256" key="3">
    <source>
        <dbReference type="ARBA" id="ARBA00047960"/>
    </source>
</evidence>
<feature type="domain" description="GST C-terminal" evidence="6">
    <location>
        <begin position="86"/>
        <end position="210"/>
    </location>
</feature>
<dbReference type="SUPFAM" id="SSF47616">
    <property type="entry name" value="GST C-terminal domain-like"/>
    <property type="match status" value="1"/>
</dbReference>
<dbReference type="Pfam" id="PF00043">
    <property type="entry name" value="GST_C"/>
    <property type="match status" value="1"/>
</dbReference>
<dbReference type="GO" id="GO:0006749">
    <property type="term" value="P:glutathione metabolic process"/>
    <property type="evidence" value="ECO:0007669"/>
    <property type="project" value="InterPro"/>
</dbReference>
<comment type="caution">
    <text evidence="7">The sequence shown here is derived from an EMBL/GenBank/DDBJ whole genome shotgun (WGS) entry which is preliminary data.</text>
</comment>
<dbReference type="GO" id="GO:0004364">
    <property type="term" value="F:glutathione transferase activity"/>
    <property type="evidence" value="ECO:0007669"/>
    <property type="project" value="UniProtKB-EC"/>
</dbReference>
<dbReference type="STRING" id="3476.A0A2P5DF26"/>
<dbReference type="AlphaFoldDB" id="A0A2P5DF26"/>
<dbReference type="CDD" id="cd03058">
    <property type="entry name" value="GST_N_Tau"/>
    <property type="match status" value="1"/>
</dbReference>